<proteinExistence type="predicted"/>
<dbReference type="AlphaFoldDB" id="A0A4Y7SUM2"/>
<reference evidence="2 3" key="1">
    <citation type="journal article" date="2019" name="Nat. Ecol. Evol.">
        <title>Megaphylogeny resolves global patterns of mushroom evolution.</title>
        <authorList>
            <person name="Varga T."/>
            <person name="Krizsan K."/>
            <person name="Foldi C."/>
            <person name="Dima B."/>
            <person name="Sanchez-Garcia M."/>
            <person name="Sanchez-Ramirez S."/>
            <person name="Szollosi G.J."/>
            <person name="Szarkandi J.G."/>
            <person name="Papp V."/>
            <person name="Albert L."/>
            <person name="Andreopoulos W."/>
            <person name="Angelini C."/>
            <person name="Antonin V."/>
            <person name="Barry K.W."/>
            <person name="Bougher N.L."/>
            <person name="Buchanan P."/>
            <person name="Buyck B."/>
            <person name="Bense V."/>
            <person name="Catcheside P."/>
            <person name="Chovatia M."/>
            <person name="Cooper J."/>
            <person name="Damon W."/>
            <person name="Desjardin D."/>
            <person name="Finy P."/>
            <person name="Geml J."/>
            <person name="Haridas S."/>
            <person name="Hughes K."/>
            <person name="Justo A."/>
            <person name="Karasinski D."/>
            <person name="Kautmanova I."/>
            <person name="Kiss B."/>
            <person name="Kocsube S."/>
            <person name="Kotiranta H."/>
            <person name="LaButti K.M."/>
            <person name="Lechner B.E."/>
            <person name="Liimatainen K."/>
            <person name="Lipzen A."/>
            <person name="Lukacs Z."/>
            <person name="Mihaltcheva S."/>
            <person name="Morgado L.N."/>
            <person name="Niskanen T."/>
            <person name="Noordeloos M.E."/>
            <person name="Ohm R.A."/>
            <person name="Ortiz-Santana B."/>
            <person name="Ovrebo C."/>
            <person name="Racz N."/>
            <person name="Riley R."/>
            <person name="Savchenko A."/>
            <person name="Shiryaev A."/>
            <person name="Soop K."/>
            <person name="Spirin V."/>
            <person name="Szebenyi C."/>
            <person name="Tomsovsky M."/>
            <person name="Tulloss R.E."/>
            <person name="Uehling J."/>
            <person name="Grigoriev I.V."/>
            <person name="Vagvolgyi C."/>
            <person name="Papp T."/>
            <person name="Martin F.M."/>
            <person name="Miettinen O."/>
            <person name="Hibbett D.S."/>
            <person name="Nagy L.G."/>
        </authorList>
    </citation>
    <scope>NUCLEOTIDE SEQUENCE [LARGE SCALE GENOMIC DNA]</scope>
    <source>
        <strain evidence="2 3">FP101781</strain>
    </source>
</reference>
<keyword evidence="3" id="KW-1185">Reference proteome</keyword>
<evidence type="ECO:0000256" key="1">
    <source>
        <dbReference type="SAM" id="MobiDB-lite"/>
    </source>
</evidence>
<name>A0A4Y7SUM2_COPMI</name>
<accession>A0A4Y7SUM2</accession>
<organism evidence="2 3">
    <name type="scientific">Coprinellus micaceus</name>
    <name type="common">Glistening ink-cap mushroom</name>
    <name type="synonym">Coprinus micaceus</name>
    <dbReference type="NCBI Taxonomy" id="71717"/>
    <lineage>
        <taxon>Eukaryota</taxon>
        <taxon>Fungi</taxon>
        <taxon>Dikarya</taxon>
        <taxon>Basidiomycota</taxon>
        <taxon>Agaricomycotina</taxon>
        <taxon>Agaricomycetes</taxon>
        <taxon>Agaricomycetidae</taxon>
        <taxon>Agaricales</taxon>
        <taxon>Agaricineae</taxon>
        <taxon>Psathyrellaceae</taxon>
        <taxon>Coprinellus</taxon>
    </lineage>
</organism>
<evidence type="ECO:0000313" key="2">
    <source>
        <dbReference type="EMBL" id="TEB25348.1"/>
    </source>
</evidence>
<gene>
    <name evidence="2" type="ORF">FA13DRAFT_1713986</name>
</gene>
<dbReference type="Proteomes" id="UP000298030">
    <property type="component" value="Unassembled WGS sequence"/>
</dbReference>
<feature type="region of interest" description="Disordered" evidence="1">
    <location>
        <begin position="1"/>
        <end position="80"/>
    </location>
</feature>
<comment type="caution">
    <text evidence="2">The sequence shown here is derived from an EMBL/GenBank/DDBJ whole genome shotgun (WGS) entry which is preliminary data.</text>
</comment>
<evidence type="ECO:0000313" key="3">
    <source>
        <dbReference type="Proteomes" id="UP000298030"/>
    </source>
</evidence>
<protein>
    <submittedName>
        <fullName evidence="2">Uncharacterized protein</fullName>
    </submittedName>
</protein>
<dbReference type="EMBL" id="QPFP01000057">
    <property type="protein sequence ID" value="TEB25348.1"/>
    <property type="molecule type" value="Genomic_DNA"/>
</dbReference>
<sequence>MARTSADRDEGAGSLPARAGFGKGDEETGVFSGAQALCGNPDGSLGKDWSGSEAKKKKKQQDQRAFIEAQETRAKGAQSNNPNSWVLWVLGKNFASKQHQIIPSLLASRPLRIVYCRLRTFLPEVKGGHPAILNPTLY</sequence>
<feature type="compositionally biased region" description="Basic and acidic residues" evidence="1">
    <location>
        <begin position="1"/>
        <end position="11"/>
    </location>
</feature>